<evidence type="ECO:0000313" key="1">
    <source>
        <dbReference type="EMBL" id="EER07345.1"/>
    </source>
</evidence>
<dbReference type="AlphaFoldDB" id="C5L784"/>
<reference evidence="1 2" key="1">
    <citation type="submission" date="2008-07" db="EMBL/GenBank/DDBJ databases">
        <authorList>
            <person name="El-Sayed N."/>
            <person name="Caler E."/>
            <person name="Inman J."/>
            <person name="Amedeo P."/>
            <person name="Hass B."/>
            <person name="Wortman J."/>
        </authorList>
    </citation>
    <scope>NUCLEOTIDE SEQUENCE [LARGE SCALE GENOMIC DNA]</scope>
    <source>
        <strain evidence="2">ATCC 50983 / TXsc</strain>
    </source>
</reference>
<name>C5L784_PERM5</name>
<sequence>MKKAIVMTMGLEDSSMPEKKAYNQSPIPLYYHGPELSLNMRLLPLQRQLPGMVTAVLAGAVPSKLTGWSVVCLLQGTMLGRLFLCCRGALGIQNYCQD</sequence>
<dbReference type="InParanoid" id="C5L784"/>
<keyword evidence="2" id="KW-1185">Reference proteome</keyword>
<dbReference type="EMBL" id="GG679899">
    <property type="protein sequence ID" value="EER07345.1"/>
    <property type="molecule type" value="Genomic_DNA"/>
</dbReference>
<gene>
    <name evidence="1" type="ORF">Pmar_PMAR020510</name>
</gene>
<accession>C5L784</accession>
<dbReference type="RefSeq" id="XP_002775529.1">
    <property type="nucleotide sequence ID" value="XM_002775483.1"/>
</dbReference>
<dbReference type="GeneID" id="9060192"/>
<evidence type="ECO:0000313" key="2">
    <source>
        <dbReference type="Proteomes" id="UP000007800"/>
    </source>
</evidence>
<protein>
    <submittedName>
        <fullName evidence="1">Uncharacterized protein</fullName>
    </submittedName>
</protein>
<organism evidence="2">
    <name type="scientific">Perkinsus marinus (strain ATCC 50983 / TXsc)</name>
    <dbReference type="NCBI Taxonomy" id="423536"/>
    <lineage>
        <taxon>Eukaryota</taxon>
        <taxon>Sar</taxon>
        <taxon>Alveolata</taxon>
        <taxon>Perkinsozoa</taxon>
        <taxon>Perkinsea</taxon>
        <taxon>Perkinsida</taxon>
        <taxon>Perkinsidae</taxon>
        <taxon>Perkinsus</taxon>
    </lineage>
</organism>
<proteinExistence type="predicted"/>
<dbReference type="Proteomes" id="UP000007800">
    <property type="component" value="Unassembled WGS sequence"/>
</dbReference>